<evidence type="ECO:0000313" key="3">
    <source>
        <dbReference type="Proteomes" id="UP000321820"/>
    </source>
</evidence>
<name>A0A5B9EG66_9BACT</name>
<dbReference type="SUPFAM" id="SSF49452">
    <property type="entry name" value="Starch-binding domain-like"/>
    <property type="match status" value="2"/>
</dbReference>
<dbReference type="InterPro" id="IPR013784">
    <property type="entry name" value="Carb-bd-like_fold"/>
</dbReference>
<evidence type="ECO:0000313" key="2">
    <source>
        <dbReference type="EMBL" id="QEE30135.1"/>
    </source>
</evidence>
<dbReference type="Pfam" id="PF13620">
    <property type="entry name" value="CarboxypepD_reg"/>
    <property type="match status" value="1"/>
</dbReference>
<gene>
    <name evidence="2" type="ORF">FTW19_20400</name>
</gene>
<dbReference type="GO" id="GO:0004180">
    <property type="term" value="F:carboxypeptidase activity"/>
    <property type="evidence" value="ECO:0007669"/>
    <property type="project" value="UniProtKB-KW"/>
</dbReference>
<dbReference type="KEGG" id="talb:FTW19_20400"/>
<dbReference type="EMBL" id="CP042806">
    <property type="protein sequence ID" value="QEE30135.1"/>
    <property type="molecule type" value="Genomic_DNA"/>
</dbReference>
<evidence type="ECO:0000256" key="1">
    <source>
        <dbReference type="SAM" id="SignalP"/>
    </source>
</evidence>
<reference evidence="2 3" key="1">
    <citation type="submission" date="2019-08" db="EMBL/GenBank/DDBJ databases">
        <title>Complete genome sequence of Terriglobus albidus strain ORNL.</title>
        <authorList>
            <person name="Podar M."/>
        </authorList>
    </citation>
    <scope>NUCLEOTIDE SEQUENCE [LARGE SCALE GENOMIC DNA]</scope>
    <source>
        <strain evidence="2 3">ORNL</strain>
    </source>
</reference>
<dbReference type="OrthoDB" id="121990at2"/>
<accession>A0A5B9EG66</accession>
<keyword evidence="2" id="KW-0645">Protease</keyword>
<dbReference type="Proteomes" id="UP000321820">
    <property type="component" value="Chromosome"/>
</dbReference>
<keyword evidence="1" id="KW-0732">Signal</keyword>
<dbReference type="Gene3D" id="2.60.40.1120">
    <property type="entry name" value="Carboxypeptidase-like, regulatory domain"/>
    <property type="match status" value="1"/>
</dbReference>
<feature type="signal peptide" evidence="1">
    <location>
        <begin position="1"/>
        <end position="17"/>
    </location>
</feature>
<keyword evidence="3" id="KW-1185">Reference proteome</keyword>
<keyword evidence="2" id="KW-0121">Carboxypeptidase</keyword>
<feature type="chain" id="PRO_5022957079" evidence="1">
    <location>
        <begin position="18"/>
        <end position="384"/>
    </location>
</feature>
<dbReference type="GO" id="GO:0030246">
    <property type="term" value="F:carbohydrate binding"/>
    <property type="evidence" value="ECO:0007669"/>
    <property type="project" value="InterPro"/>
</dbReference>
<keyword evidence="2" id="KW-0378">Hydrolase</keyword>
<proteinExistence type="predicted"/>
<sequence>MYRASFLFLTTALSLHAQSPAPAVGRENTALPAGRVTGHIFCADTHAPARQAKISLVPLPEENGKSADLLRRGRGRGEGFSDLNGAFVIDHASPGTYAVQVELTGYLDPMSGIDLSDWESLEPEVQRHLRATGVTIRGGEVVALDVELMRGAAISGQILYDDGAPAADVSVQAVSSPTSANRTRTGERSLPAVSTDDQGKFRIAGVPPGEYRVIAGMVQANVFARDTAQAVSLYLNTQQLYAPGTFHKKEASTFKIVGSEEMGGVAITIPTRGLHLVRGSVVRQTDGIPVVHGAVQLTDASDRSFSRNADITPDGSFVIAFVPSGTYRLRVDGAFDATDASGSQPPKVSREYGPVEEEVTVSTNDVSGITLQVPEKQTTLSFQH</sequence>
<dbReference type="RefSeq" id="WP_147649405.1">
    <property type="nucleotide sequence ID" value="NZ_CP042806.1"/>
</dbReference>
<dbReference type="AlphaFoldDB" id="A0A5B9EG66"/>
<protein>
    <submittedName>
        <fullName evidence="2">Carboxypeptidase regulatory-like domain-containing protein</fullName>
    </submittedName>
</protein>
<organism evidence="2 3">
    <name type="scientific">Terriglobus albidus</name>
    <dbReference type="NCBI Taxonomy" id="1592106"/>
    <lineage>
        <taxon>Bacteria</taxon>
        <taxon>Pseudomonadati</taxon>
        <taxon>Acidobacteriota</taxon>
        <taxon>Terriglobia</taxon>
        <taxon>Terriglobales</taxon>
        <taxon>Acidobacteriaceae</taxon>
        <taxon>Terriglobus</taxon>
    </lineage>
</organism>